<evidence type="ECO:0000313" key="2">
    <source>
        <dbReference type="EMBL" id="CAB4870492.1"/>
    </source>
</evidence>
<evidence type="ECO:0000313" key="1">
    <source>
        <dbReference type="EMBL" id="CAB4682369.1"/>
    </source>
</evidence>
<dbReference type="Gene3D" id="1.10.10.10">
    <property type="entry name" value="Winged helix-like DNA-binding domain superfamily/Winged helix DNA-binding domain"/>
    <property type="match status" value="1"/>
</dbReference>
<dbReference type="CDD" id="cd00090">
    <property type="entry name" value="HTH_ARSR"/>
    <property type="match status" value="1"/>
</dbReference>
<dbReference type="AlphaFoldDB" id="A0A6J6N8E1"/>
<name>A0A6J6N8E1_9ZZZZ</name>
<proteinExistence type="predicted"/>
<dbReference type="EMBL" id="CAFBLV010000098">
    <property type="protein sequence ID" value="CAB4870492.1"/>
    <property type="molecule type" value="Genomic_DNA"/>
</dbReference>
<dbReference type="SUPFAM" id="SSF46785">
    <property type="entry name" value="Winged helix' DNA-binding domain"/>
    <property type="match status" value="1"/>
</dbReference>
<reference evidence="1" key="1">
    <citation type="submission" date="2020-05" db="EMBL/GenBank/DDBJ databases">
        <authorList>
            <person name="Chiriac C."/>
            <person name="Salcher M."/>
            <person name="Ghai R."/>
            <person name="Kavagutti S V."/>
        </authorList>
    </citation>
    <scope>NUCLEOTIDE SEQUENCE</scope>
</reference>
<gene>
    <name evidence="1" type="ORF">UFOPK2310_01308</name>
    <name evidence="2" type="ORF">UFOPK3425_00605</name>
</gene>
<dbReference type="InterPro" id="IPR036388">
    <property type="entry name" value="WH-like_DNA-bd_sf"/>
</dbReference>
<accession>A0A6J6N8E1</accession>
<dbReference type="InterPro" id="IPR036390">
    <property type="entry name" value="WH_DNA-bd_sf"/>
</dbReference>
<dbReference type="InterPro" id="IPR011991">
    <property type="entry name" value="ArsR-like_HTH"/>
</dbReference>
<protein>
    <submittedName>
        <fullName evidence="1">Unannotated protein</fullName>
    </submittedName>
</protein>
<dbReference type="GO" id="GO:0003700">
    <property type="term" value="F:DNA-binding transcription factor activity"/>
    <property type="evidence" value="ECO:0007669"/>
    <property type="project" value="InterPro"/>
</dbReference>
<organism evidence="1">
    <name type="scientific">freshwater metagenome</name>
    <dbReference type="NCBI Taxonomy" id="449393"/>
    <lineage>
        <taxon>unclassified sequences</taxon>
        <taxon>metagenomes</taxon>
        <taxon>ecological metagenomes</taxon>
    </lineage>
</organism>
<dbReference type="Pfam" id="PF12840">
    <property type="entry name" value="HTH_20"/>
    <property type="match status" value="1"/>
</dbReference>
<sequence>MDALTPGRDSRAQIADLLANSPEPLTVDAISEHTGLHANTVRNHLEVLLAKEVVTRESTERTGRGRPRWIYQSAAKVPSPYQILASALSTQLAQIKDPLAARSAAELWVEALPALPIAASPDEAVAEATDALNRLGFTAEATALGDAIHVSGCPYADIVEANPVICEIHTAMLSTLLANTGQPIAVTSMEVWSRPGMCTARLQRTDQQPSRIITPEEIQS</sequence>
<dbReference type="EMBL" id="CAEZWW010000185">
    <property type="protein sequence ID" value="CAB4682369.1"/>
    <property type="molecule type" value="Genomic_DNA"/>
</dbReference>